<dbReference type="EMBL" id="PDVP01000004">
    <property type="protein sequence ID" value="PHP67388.1"/>
    <property type="molecule type" value="Genomic_DNA"/>
</dbReference>
<feature type="signal peptide" evidence="8">
    <location>
        <begin position="1"/>
        <end position="26"/>
    </location>
</feature>
<feature type="chain" id="PRO_5013807208" description="Lectin-like protein BA14k" evidence="8">
    <location>
        <begin position="27"/>
        <end position="153"/>
    </location>
</feature>
<protein>
    <recommendedName>
        <fullName evidence="3">Lectin-like protein BA14k</fullName>
    </recommendedName>
</protein>
<evidence type="ECO:0000256" key="2">
    <source>
        <dbReference type="ARBA" id="ARBA00010270"/>
    </source>
</evidence>
<sequence>MFKFTRNALIALAVVSTAIAPIAAQAGERHGRGERHFKHQGPRHFGGHRNRDISIVAGIAGLAIGAMIADSYAKRHAADDEDGYDDDPSYDRDYYPPAPARNPDVVYAPRHAGAVEPWSRQWYRYCENRYQTFDPQTGTFMGNDGHRHFCNAR</sequence>
<organism evidence="9 10">
    <name type="scientific">Zhengella mangrovi</name>
    <dbReference type="NCBI Taxonomy" id="1982044"/>
    <lineage>
        <taxon>Bacteria</taxon>
        <taxon>Pseudomonadati</taxon>
        <taxon>Pseudomonadota</taxon>
        <taxon>Alphaproteobacteria</taxon>
        <taxon>Hyphomicrobiales</taxon>
        <taxon>Notoacmeibacteraceae</taxon>
        <taxon>Zhengella</taxon>
    </lineage>
</organism>
<evidence type="ECO:0000256" key="7">
    <source>
        <dbReference type="SAM" id="MobiDB-lite"/>
    </source>
</evidence>
<evidence type="ECO:0000256" key="4">
    <source>
        <dbReference type="ARBA" id="ARBA00022475"/>
    </source>
</evidence>
<keyword evidence="10" id="KW-1185">Reference proteome</keyword>
<comment type="subcellular location">
    <subcellularLocation>
        <location evidence="1">Membrane</location>
        <topology evidence="1">Single-pass membrane protein</topology>
    </subcellularLocation>
</comment>
<dbReference type="RefSeq" id="WP_099306215.1">
    <property type="nucleotide sequence ID" value="NZ_PDVP01000004.1"/>
</dbReference>
<evidence type="ECO:0000256" key="5">
    <source>
        <dbReference type="ARBA" id="ARBA00022734"/>
    </source>
</evidence>
<dbReference type="InterPro" id="IPR012413">
    <property type="entry name" value="BA14K"/>
</dbReference>
<dbReference type="GO" id="GO:0016020">
    <property type="term" value="C:membrane"/>
    <property type="evidence" value="ECO:0007669"/>
    <property type="project" value="UniProtKB-SubCell"/>
</dbReference>
<evidence type="ECO:0000313" key="10">
    <source>
        <dbReference type="Proteomes" id="UP000221168"/>
    </source>
</evidence>
<feature type="compositionally biased region" description="Basic residues" evidence="7">
    <location>
        <begin position="32"/>
        <end position="46"/>
    </location>
</feature>
<dbReference type="GO" id="GO:0030246">
    <property type="term" value="F:carbohydrate binding"/>
    <property type="evidence" value="ECO:0007669"/>
    <property type="project" value="UniProtKB-KW"/>
</dbReference>
<keyword evidence="5" id="KW-0430">Lectin</keyword>
<proteinExistence type="inferred from homology"/>
<comment type="function">
    <text evidence="6">Has immunoglobulin-binding and hemagglutination properties, and can bind to mannose. Essential for virulence. May be involved in LPS biosynthesis or polysaccharide transport.</text>
</comment>
<evidence type="ECO:0000256" key="1">
    <source>
        <dbReference type="ARBA" id="ARBA00004167"/>
    </source>
</evidence>
<dbReference type="OrthoDB" id="7889197at2"/>
<reference evidence="9 10" key="1">
    <citation type="submission" date="2017-10" db="EMBL/GenBank/DDBJ databases">
        <title>Sedimentibacterium mangrovi gen. nov., sp. nov., a novel member of family Phyllobacteriacea isolated from mangrove sediment.</title>
        <authorList>
            <person name="Liao H."/>
            <person name="Tian Y."/>
        </authorList>
    </citation>
    <scope>NUCLEOTIDE SEQUENCE [LARGE SCALE GENOMIC DNA]</scope>
    <source>
        <strain evidence="9 10">X9-2-2</strain>
    </source>
</reference>
<keyword evidence="8" id="KW-0732">Signal</keyword>
<dbReference type="AlphaFoldDB" id="A0A2G1QQ88"/>
<dbReference type="Proteomes" id="UP000221168">
    <property type="component" value="Unassembled WGS sequence"/>
</dbReference>
<name>A0A2G1QQ88_9HYPH</name>
<keyword evidence="4" id="KW-1003">Cell membrane</keyword>
<accession>A0A2G1QQ88</accession>
<evidence type="ECO:0000256" key="3">
    <source>
        <dbReference type="ARBA" id="ARBA00020552"/>
    </source>
</evidence>
<dbReference type="Pfam" id="PF07886">
    <property type="entry name" value="BA14K"/>
    <property type="match status" value="1"/>
</dbReference>
<evidence type="ECO:0000256" key="6">
    <source>
        <dbReference type="ARBA" id="ARBA00025321"/>
    </source>
</evidence>
<evidence type="ECO:0000256" key="8">
    <source>
        <dbReference type="SAM" id="SignalP"/>
    </source>
</evidence>
<gene>
    <name evidence="9" type="ORF">CSC94_10155</name>
</gene>
<keyword evidence="4" id="KW-0472">Membrane</keyword>
<feature type="compositionally biased region" description="Acidic residues" evidence="7">
    <location>
        <begin position="79"/>
        <end position="88"/>
    </location>
</feature>
<comment type="caution">
    <text evidence="9">The sequence shown here is derived from an EMBL/GenBank/DDBJ whole genome shotgun (WGS) entry which is preliminary data.</text>
</comment>
<comment type="similarity">
    <text evidence="2">Belongs to the BA14k family.</text>
</comment>
<feature type="region of interest" description="Disordered" evidence="7">
    <location>
        <begin position="77"/>
        <end position="102"/>
    </location>
</feature>
<feature type="region of interest" description="Disordered" evidence="7">
    <location>
        <begin position="26"/>
        <end position="46"/>
    </location>
</feature>
<evidence type="ECO:0000313" key="9">
    <source>
        <dbReference type="EMBL" id="PHP67388.1"/>
    </source>
</evidence>